<dbReference type="Gene3D" id="2.40.50.460">
    <property type="match status" value="1"/>
</dbReference>
<dbReference type="Pfam" id="PF10141">
    <property type="entry name" value="ssDNA-exonuc_C"/>
    <property type="match status" value="1"/>
</dbReference>
<name>A0A6A8DBB7_9BACI</name>
<dbReference type="InterPro" id="IPR001667">
    <property type="entry name" value="DDH_dom"/>
</dbReference>
<dbReference type="InterPro" id="IPR004610">
    <property type="entry name" value="RecJ"/>
</dbReference>
<evidence type="ECO:0000256" key="5">
    <source>
        <dbReference type="ARBA" id="ARBA00022839"/>
    </source>
</evidence>
<keyword evidence="5 10" id="KW-0269">Exonuclease</keyword>
<evidence type="ECO:0000259" key="7">
    <source>
        <dbReference type="Pfam" id="PF02272"/>
    </source>
</evidence>
<comment type="similarity">
    <text evidence="1">Belongs to the RecJ family.</text>
</comment>
<keyword evidence="4" id="KW-0378">Hydrolase</keyword>
<dbReference type="Proteomes" id="UP000799092">
    <property type="component" value="Unassembled WGS sequence"/>
</dbReference>
<dbReference type="NCBIfam" id="TIGR00644">
    <property type="entry name" value="recJ"/>
    <property type="match status" value="1"/>
</dbReference>
<feature type="domain" description="Single-stranded-DNA-specific exonuclease RecJ C-terminal" evidence="8">
    <location>
        <begin position="564"/>
        <end position="765"/>
    </location>
</feature>
<protein>
    <recommendedName>
        <fullName evidence="2">Single-stranded-DNA-specific exonuclease RecJ</fullName>
    </recommendedName>
</protein>
<reference evidence="10" key="1">
    <citation type="submission" date="2019-11" db="EMBL/GenBank/DDBJ databases">
        <authorList>
            <person name="Li J."/>
        </authorList>
    </citation>
    <scope>NUCLEOTIDE SEQUENCE</scope>
    <source>
        <strain evidence="10">B6B</strain>
    </source>
</reference>
<keyword evidence="11" id="KW-1185">Reference proteome</keyword>
<dbReference type="InterPro" id="IPR003156">
    <property type="entry name" value="DHHA1_dom"/>
</dbReference>
<evidence type="ECO:0000256" key="1">
    <source>
        <dbReference type="ARBA" id="ARBA00005915"/>
    </source>
</evidence>
<accession>A0A6A8DBB7</accession>
<dbReference type="SUPFAM" id="SSF64182">
    <property type="entry name" value="DHH phosphoesterases"/>
    <property type="match status" value="1"/>
</dbReference>
<dbReference type="GO" id="GO:0006310">
    <property type="term" value="P:DNA recombination"/>
    <property type="evidence" value="ECO:0007669"/>
    <property type="project" value="InterPro"/>
</dbReference>
<evidence type="ECO:0000259" key="6">
    <source>
        <dbReference type="Pfam" id="PF01368"/>
    </source>
</evidence>
<evidence type="ECO:0000256" key="2">
    <source>
        <dbReference type="ARBA" id="ARBA00019841"/>
    </source>
</evidence>
<dbReference type="PANTHER" id="PTHR30255">
    <property type="entry name" value="SINGLE-STRANDED-DNA-SPECIFIC EXONUCLEASE RECJ"/>
    <property type="match status" value="1"/>
</dbReference>
<evidence type="ECO:0000256" key="3">
    <source>
        <dbReference type="ARBA" id="ARBA00022722"/>
    </source>
</evidence>
<dbReference type="RefSeq" id="WP_153736651.1">
    <property type="nucleotide sequence ID" value="NZ_WJNG01000007.1"/>
</dbReference>
<evidence type="ECO:0000259" key="9">
    <source>
        <dbReference type="Pfam" id="PF17768"/>
    </source>
</evidence>
<dbReference type="InterPro" id="IPR041122">
    <property type="entry name" value="RecJ_OB"/>
</dbReference>
<dbReference type="Gene3D" id="3.90.1640.30">
    <property type="match status" value="1"/>
</dbReference>
<dbReference type="Pfam" id="PF02272">
    <property type="entry name" value="DHHA1"/>
    <property type="match status" value="1"/>
</dbReference>
<gene>
    <name evidence="10" type="primary">recJ</name>
    <name evidence="10" type="ORF">GH741_09975</name>
</gene>
<evidence type="ECO:0000313" key="11">
    <source>
        <dbReference type="Proteomes" id="UP000799092"/>
    </source>
</evidence>
<dbReference type="InterPro" id="IPR051673">
    <property type="entry name" value="SSDNA_exonuclease_RecJ"/>
</dbReference>
<dbReference type="GO" id="GO:0008409">
    <property type="term" value="F:5'-3' exonuclease activity"/>
    <property type="evidence" value="ECO:0007669"/>
    <property type="project" value="InterPro"/>
</dbReference>
<dbReference type="Pfam" id="PF17768">
    <property type="entry name" value="RecJ_OB"/>
    <property type="match status" value="1"/>
</dbReference>
<dbReference type="OrthoDB" id="9809852at2"/>
<feature type="domain" description="DHHA1" evidence="7">
    <location>
        <begin position="342"/>
        <end position="438"/>
    </location>
</feature>
<comment type="caution">
    <text evidence="10">The sequence shown here is derived from an EMBL/GenBank/DDBJ whole genome shotgun (WGS) entry which is preliminary data.</text>
</comment>
<sequence>MIPSKAKWKFTYSNDDLPHFDHQLSISSLTERLLVQRGISTNEEAQRFLTPELTHLLNPMLLKDMDKAVARVKQAIVKGESILVFGDYDADGVSSTTLMVEALQELGAICDYYIPNRFTEGYGPNEDAFKAAHKQGYTVIITVDTGIAAVHEAEVAKQLGIDLIITDHHEEQEVLPNAFAIIHPKCSPEYSFKELAGVGVAFKFAQALLGYFPNQFLDLVVIGTIADLVPLVNENRVLAHFGLKAITSTKRPGLVALKNNCNIEGAVTEENIGFLIGPRINAVGRLQDANAAVDLLLTKDMVQADELAQFIDQLNQERQKIVTEISKEAEELVEADSTGMNEKVIIVAKEGWNEGVLGIVASKLVRIYDRPAIVLSINKEKKTAKGSARSIAAFDLFSNCMQIRKDFINFGGHAQAAGMTLAEENISVIRKKLNQLASEQLSADDFKQLLTIDHTVEIKDLDVSLIVELNKLAPFGMGNPKPLFHVRAVPTELRQIGNQKNHLKMSIEQAEAKLDSIGFGMGDMYSKISPNAEMDLIGELEINEWNGKRKVQLLLKDLAITEWQLFDYRGSKHWRKQLIPLLGEQSAAVTFQTIDGTGSLPPEINHVQIDENWEVDYELTMVEDLILLDLPNSLEQLAQVIKAINPSRIYACYLVHEGHYFNSIPNREDFKWFYAMLLKHKEFNISVDTPKLSKHKSWKPEKIRFITQVFFELEFVKIENGILKPHSQPSKKDLTEAPIYQQKLNQLEIETTLYYSNYKELKKWFTSEMNEVVSPKEEVTHGL</sequence>
<dbReference type="PANTHER" id="PTHR30255:SF2">
    <property type="entry name" value="SINGLE-STRANDED-DNA-SPECIFIC EXONUCLEASE RECJ"/>
    <property type="match status" value="1"/>
</dbReference>
<keyword evidence="3" id="KW-0540">Nuclease</keyword>
<evidence type="ECO:0000259" key="8">
    <source>
        <dbReference type="Pfam" id="PF10141"/>
    </source>
</evidence>
<feature type="domain" description="RecJ OB" evidence="9">
    <location>
        <begin position="452"/>
        <end position="557"/>
    </location>
</feature>
<evidence type="ECO:0000313" key="10">
    <source>
        <dbReference type="EMBL" id="MRH43013.1"/>
    </source>
</evidence>
<dbReference type="GO" id="GO:0003676">
    <property type="term" value="F:nucleic acid binding"/>
    <property type="evidence" value="ECO:0007669"/>
    <property type="project" value="InterPro"/>
</dbReference>
<organism evidence="10 11">
    <name type="scientific">Aquibacillus halophilus</name>
    <dbReference type="NCBI Taxonomy" id="930132"/>
    <lineage>
        <taxon>Bacteria</taxon>
        <taxon>Bacillati</taxon>
        <taxon>Bacillota</taxon>
        <taxon>Bacilli</taxon>
        <taxon>Bacillales</taxon>
        <taxon>Bacillaceae</taxon>
        <taxon>Aquibacillus</taxon>
    </lineage>
</organism>
<dbReference type="InterPro" id="IPR038763">
    <property type="entry name" value="DHH_sf"/>
</dbReference>
<dbReference type="Pfam" id="PF01368">
    <property type="entry name" value="DHH"/>
    <property type="match status" value="1"/>
</dbReference>
<dbReference type="AlphaFoldDB" id="A0A6A8DBB7"/>
<dbReference type="EMBL" id="WJNG01000007">
    <property type="protein sequence ID" value="MRH43013.1"/>
    <property type="molecule type" value="Genomic_DNA"/>
</dbReference>
<dbReference type="GO" id="GO:0006281">
    <property type="term" value="P:DNA repair"/>
    <property type="evidence" value="ECO:0007669"/>
    <property type="project" value="InterPro"/>
</dbReference>
<dbReference type="InterPro" id="IPR018779">
    <property type="entry name" value="RecJ_C"/>
</dbReference>
<evidence type="ECO:0000256" key="4">
    <source>
        <dbReference type="ARBA" id="ARBA00022801"/>
    </source>
</evidence>
<feature type="domain" description="DDH" evidence="6">
    <location>
        <begin position="81"/>
        <end position="224"/>
    </location>
</feature>
<proteinExistence type="inferred from homology"/>